<feature type="region of interest" description="Disordered" evidence="1">
    <location>
        <begin position="106"/>
        <end position="140"/>
    </location>
</feature>
<protein>
    <submittedName>
        <fullName evidence="2">Uncharacterized protein</fullName>
    </submittedName>
</protein>
<name>A0A4Z2EX52_9TELE</name>
<proteinExistence type="predicted"/>
<organism evidence="2 3">
    <name type="scientific">Liparis tanakae</name>
    <name type="common">Tanaka's snailfish</name>
    <dbReference type="NCBI Taxonomy" id="230148"/>
    <lineage>
        <taxon>Eukaryota</taxon>
        <taxon>Metazoa</taxon>
        <taxon>Chordata</taxon>
        <taxon>Craniata</taxon>
        <taxon>Vertebrata</taxon>
        <taxon>Euteleostomi</taxon>
        <taxon>Actinopterygii</taxon>
        <taxon>Neopterygii</taxon>
        <taxon>Teleostei</taxon>
        <taxon>Neoteleostei</taxon>
        <taxon>Acanthomorphata</taxon>
        <taxon>Eupercaria</taxon>
        <taxon>Perciformes</taxon>
        <taxon>Cottioidei</taxon>
        <taxon>Cottales</taxon>
        <taxon>Liparidae</taxon>
        <taxon>Liparis</taxon>
    </lineage>
</organism>
<keyword evidence="3" id="KW-1185">Reference proteome</keyword>
<evidence type="ECO:0000313" key="3">
    <source>
        <dbReference type="Proteomes" id="UP000314294"/>
    </source>
</evidence>
<evidence type="ECO:0000313" key="2">
    <source>
        <dbReference type="EMBL" id="TNN33200.1"/>
    </source>
</evidence>
<sequence>MSGHAPPSSVESRDTSGKKLRTALTVGLRASLLLIITGSSTATAPSDRGSSRLHGGPPLTENRSRVRYPSLFFLDAPTSLARLRRGGAAAEEEEEEEEAATGGGVLFYSAHEPNGGPRGVVGTVGDPSPAGGAGAGAVRG</sequence>
<dbReference type="AlphaFoldDB" id="A0A4Z2EX52"/>
<dbReference type="Proteomes" id="UP000314294">
    <property type="component" value="Unassembled WGS sequence"/>
</dbReference>
<dbReference type="EMBL" id="SRLO01002318">
    <property type="protein sequence ID" value="TNN33200.1"/>
    <property type="molecule type" value="Genomic_DNA"/>
</dbReference>
<accession>A0A4Z2EX52</accession>
<comment type="caution">
    <text evidence="2">The sequence shown here is derived from an EMBL/GenBank/DDBJ whole genome shotgun (WGS) entry which is preliminary data.</text>
</comment>
<feature type="compositionally biased region" description="Gly residues" evidence="1">
    <location>
        <begin position="131"/>
        <end position="140"/>
    </location>
</feature>
<reference evidence="2 3" key="1">
    <citation type="submission" date="2019-03" db="EMBL/GenBank/DDBJ databases">
        <title>First draft genome of Liparis tanakae, snailfish: a comprehensive survey of snailfish specific genes.</title>
        <authorList>
            <person name="Kim W."/>
            <person name="Song I."/>
            <person name="Jeong J.-H."/>
            <person name="Kim D."/>
            <person name="Kim S."/>
            <person name="Ryu S."/>
            <person name="Song J.Y."/>
            <person name="Lee S.K."/>
        </authorList>
    </citation>
    <scope>NUCLEOTIDE SEQUENCE [LARGE SCALE GENOMIC DNA]</scope>
    <source>
        <tissue evidence="2">Muscle</tissue>
    </source>
</reference>
<gene>
    <name evidence="2" type="ORF">EYF80_056634</name>
</gene>
<evidence type="ECO:0000256" key="1">
    <source>
        <dbReference type="SAM" id="MobiDB-lite"/>
    </source>
</evidence>
<feature type="region of interest" description="Disordered" evidence="1">
    <location>
        <begin position="39"/>
        <end position="65"/>
    </location>
</feature>